<gene>
    <name evidence="2" type="ORF">DXG03_005456</name>
</gene>
<comment type="caution">
    <text evidence="2">The sequence shown here is derived from an EMBL/GenBank/DDBJ whole genome shotgun (WGS) entry which is preliminary data.</text>
</comment>
<evidence type="ECO:0000313" key="2">
    <source>
        <dbReference type="EMBL" id="KAG5641350.1"/>
    </source>
</evidence>
<keyword evidence="1" id="KW-1133">Transmembrane helix</keyword>
<name>A0A9P7G5T4_9AGAR</name>
<dbReference type="Proteomes" id="UP000775547">
    <property type="component" value="Unassembled WGS sequence"/>
</dbReference>
<feature type="transmembrane region" description="Helical" evidence="1">
    <location>
        <begin position="44"/>
        <end position="67"/>
    </location>
</feature>
<keyword evidence="1" id="KW-0812">Transmembrane</keyword>
<reference evidence="2" key="1">
    <citation type="submission" date="2020-07" db="EMBL/GenBank/DDBJ databases">
        <authorList>
            <person name="Nieuwenhuis M."/>
            <person name="Van De Peppel L.J.J."/>
        </authorList>
    </citation>
    <scope>NUCLEOTIDE SEQUENCE</scope>
    <source>
        <strain evidence="2">AP01</strain>
        <tissue evidence="2">Mycelium</tissue>
    </source>
</reference>
<reference evidence="2" key="2">
    <citation type="submission" date="2021-10" db="EMBL/GenBank/DDBJ databases">
        <title>Phylogenomics reveals ancestral predisposition of the termite-cultivated fungus Termitomyces towards a domesticated lifestyle.</title>
        <authorList>
            <person name="Auxier B."/>
            <person name="Grum-Grzhimaylo A."/>
            <person name="Cardenas M.E."/>
            <person name="Lodge J.D."/>
            <person name="Laessoe T."/>
            <person name="Pedersen O."/>
            <person name="Smith M.E."/>
            <person name="Kuyper T.W."/>
            <person name="Franco-Molano E.A."/>
            <person name="Baroni T.J."/>
            <person name="Aanen D.K."/>
        </authorList>
    </citation>
    <scope>NUCLEOTIDE SEQUENCE</scope>
    <source>
        <strain evidence="2">AP01</strain>
        <tissue evidence="2">Mycelium</tissue>
    </source>
</reference>
<keyword evidence="3" id="KW-1185">Reference proteome</keyword>
<proteinExistence type="predicted"/>
<protein>
    <submittedName>
        <fullName evidence="2">Uncharacterized protein</fullName>
    </submittedName>
</protein>
<evidence type="ECO:0000256" key="1">
    <source>
        <dbReference type="SAM" id="Phobius"/>
    </source>
</evidence>
<keyword evidence="1" id="KW-0472">Membrane</keyword>
<sequence length="446" mass="48146">MRPQAIYLDDSKSEQQVPLLPAHVEPEPAPPANDRRSKCMRKGLRFLATGVFLWLAFKVLSDHFVYFGGYHSKASTSASMDWRVPPDVNLEECATWQGDVKPRGLGRVALYDPYTASASFALPISSEKLFLLSRGAASGSLKVRHGGDNEDVEIGVIAHYRDEDALETVQVCTLSRGEGENGFGIFGPERWSGRNRVNFAVTLHLPKGHDGSVLYVNDFATDFPLFAHQIGDLHGHVHFDSISLKSSNSPIVVESLGAEKAEVKTSNSPIDGTFNVSSSLKLVTSNSHVHANVNLYNDEEKAVTDLLISTSNAPIKSTLQLASAQKAGGKFKIGISTSNAPLDLNFSDAPVNSVLLLDAHTSVSRATVQLHKTFDGTFDISSSLKRPVVVWEGNPEDPAGEGRTRKVAVDVRGSTVSGSARWSGSDELIPGRVSVTTSLSPLTLKL</sequence>
<dbReference type="AlphaFoldDB" id="A0A9P7G5T4"/>
<dbReference type="EMBL" id="JABCKV010000331">
    <property type="protein sequence ID" value="KAG5641350.1"/>
    <property type="molecule type" value="Genomic_DNA"/>
</dbReference>
<evidence type="ECO:0000313" key="3">
    <source>
        <dbReference type="Proteomes" id="UP000775547"/>
    </source>
</evidence>
<dbReference type="OrthoDB" id="5570013at2759"/>
<organism evidence="2 3">
    <name type="scientific">Asterophora parasitica</name>
    <dbReference type="NCBI Taxonomy" id="117018"/>
    <lineage>
        <taxon>Eukaryota</taxon>
        <taxon>Fungi</taxon>
        <taxon>Dikarya</taxon>
        <taxon>Basidiomycota</taxon>
        <taxon>Agaricomycotina</taxon>
        <taxon>Agaricomycetes</taxon>
        <taxon>Agaricomycetidae</taxon>
        <taxon>Agaricales</taxon>
        <taxon>Tricholomatineae</taxon>
        <taxon>Lyophyllaceae</taxon>
        <taxon>Asterophora</taxon>
    </lineage>
</organism>
<accession>A0A9P7G5T4</accession>